<gene>
    <name evidence="1" type="ORF">HXK23_03930</name>
</gene>
<dbReference type="GO" id="GO:0016740">
    <property type="term" value="F:transferase activity"/>
    <property type="evidence" value="ECO:0007669"/>
    <property type="project" value="UniProtKB-KW"/>
</dbReference>
<dbReference type="Proteomes" id="UP000772566">
    <property type="component" value="Unassembled WGS sequence"/>
</dbReference>
<proteinExistence type="predicted"/>
<evidence type="ECO:0000313" key="1">
    <source>
        <dbReference type="EMBL" id="MBF4809353.1"/>
    </source>
</evidence>
<protein>
    <submittedName>
        <fullName evidence="1">PLP-dependent transferase</fullName>
    </submittedName>
</protein>
<accession>A0A930W3W8</accession>
<dbReference type="EMBL" id="JABZGT010000209">
    <property type="protein sequence ID" value="MBF4809353.1"/>
    <property type="molecule type" value="Genomic_DNA"/>
</dbReference>
<dbReference type="InterPro" id="IPR015422">
    <property type="entry name" value="PyrdxlP-dep_Trfase_small"/>
</dbReference>
<dbReference type="Gene3D" id="3.90.1150.10">
    <property type="entry name" value="Aspartate Aminotransferase, domain 1"/>
    <property type="match status" value="1"/>
</dbReference>
<dbReference type="AlphaFoldDB" id="A0A930W3W8"/>
<reference evidence="1" key="1">
    <citation type="submission" date="2020-04" db="EMBL/GenBank/DDBJ databases">
        <title>Deep metagenomics examines the oral microbiome during advanced dental caries in children, revealing novel taxa and co-occurrences with host molecules.</title>
        <authorList>
            <person name="Baker J.L."/>
            <person name="Morton J.T."/>
            <person name="Dinis M."/>
            <person name="Alvarez R."/>
            <person name="Tran N.C."/>
            <person name="Knight R."/>
            <person name="Edlund A."/>
        </authorList>
    </citation>
    <scope>NUCLEOTIDE SEQUENCE</scope>
    <source>
        <strain evidence="1">JCVI_22A_bin.2</strain>
    </source>
</reference>
<organism evidence="1 2">
    <name type="scientific">Lancefieldella parvula</name>
    <dbReference type="NCBI Taxonomy" id="1382"/>
    <lineage>
        <taxon>Bacteria</taxon>
        <taxon>Bacillati</taxon>
        <taxon>Actinomycetota</taxon>
        <taxon>Coriobacteriia</taxon>
        <taxon>Coriobacteriales</taxon>
        <taxon>Atopobiaceae</taxon>
        <taxon>Lancefieldella</taxon>
    </lineage>
</organism>
<comment type="caution">
    <text evidence="1">The sequence shown here is derived from an EMBL/GenBank/DDBJ whole genome shotgun (WGS) entry which is preliminary data.</text>
</comment>
<name>A0A930W3W8_9ACTN</name>
<sequence>MSSLLRLSKRMLSALVNRVSDKVQVMGGTAQDGAGGTKSVSAIDGVTQTATNVVTQTATDVVAEYVKMTGAGRARLVPVSYVDELLATLVLGGATVVEPLAGVPIEVCDIKGRAAAGELLVADVRAIGAEFSPACRLGAEIAVAEDDRVPGYVVVCMRKCCIPWVAEAVEAKACPAEDVTVSATGAEEQASARVSRHAASDAAQVVAAYLACHPRVEAVRYPGLKVDPSFARATSQLVGGFGPYVDYTWKESPGEWHRFTATDEDVRTQIINFERLG</sequence>
<evidence type="ECO:0000313" key="2">
    <source>
        <dbReference type="Proteomes" id="UP000772566"/>
    </source>
</evidence>
<keyword evidence="1" id="KW-0808">Transferase</keyword>